<dbReference type="Pfam" id="PF00326">
    <property type="entry name" value="Peptidase_S9"/>
    <property type="match status" value="1"/>
</dbReference>
<evidence type="ECO:0000256" key="5">
    <source>
        <dbReference type="ARBA" id="ARBA00012917"/>
    </source>
</evidence>
<comment type="catalytic activity">
    <reaction evidence="1">
        <text>Cleavage of an N-acetyl or N-formyl amino acid from the N-terminus of a polypeptide.</text>
        <dbReference type="EC" id="3.4.19.1"/>
    </reaction>
</comment>
<dbReference type="eggNOG" id="KOG2100">
    <property type="taxonomic scope" value="Eukaryota"/>
</dbReference>
<evidence type="ECO:0000256" key="1">
    <source>
        <dbReference type="ARBA" id="ARBA00000721"/>
    </source>
</evidence>
<dbReference type="InterPro" id="IPR029058">
    <property type="entry name" value="AB_hydrolase_fold"/>
</dbReference>
<evidence type="ECO:0000256" key="6">
    <source>
        <dbReference type="ARBA" id="ARBA00022490"/>
    </source>
</evidence>
<dbReference type="SUPFAM" id="SSF53474">
    <property type="entry name" value="alpha/beta-Hydrolases"/>
    <property type="match status" value="1"/>
</dbReference>
<keyword evidence="6" id="KW-0963">Cytoplasm</keyword>
<dbReference type="AlphaFoldDB" id="A0A067R7F4"/>
<dbReference type="EMBL" id="KK852687">
    <property type="protein sequence ID" value="KDR18399.1"/>
    <property type="molecule type" value="Genomic_DNA"/>
</dbReference>
<dbReference type="STRING" id="136037.A0A067R7F4"/>
<evidence type="ECO:0000259" key="8">
    <source>
        <dbReference type="Pfam" id="PF00326"/>
    </source>
</evidence>
<evidence type="ECO:0000313" key="10">
    <source>
        <dbReference type="EMBL" id="KDR18399.1"/>
    </source>
</evidence>
<sequence>MLKAMSEVDTVVKVFKAVLQYPSPTSASVMNGVAGSNGITILSSWSQGSLERLKSIKFQQTHIFDSSLNKVSDTLPVDISFELLSTFSKSEELRGVVRDISFEPKKKKQHLEVWKRQKLWKTFDLSALEVHGDVYSDSDFGSFDFSPCEQKLLYIAEKKLPKTEPFYKPKPQDKGDIAAGDAKATKGEEYVFRQDWGEQLVGKHEPVVVVCDTESETVFVPVGIPAHLSPGQVTWTPDGKGIVGVAWENEPRRLGLIYCTNRQSYIFHLTADGVFNILSSEGQAVRSPRFSSNGEYLVWLQRPSGGPHHGAHKLMCCKWNSKQVETVVDIVQREAPTVGSGPFYGLFNDSLPRRCWAEDSSRLILSTPQRCTIKSYVINIENKSVTELDCPEGSQIVLDVRNDIVICARSSLKSPPSLVFGKLPSQGCEHKILWTAVTTGQSVASLDSLVCHYMTLAQEDESQASCKSFSAIYFGPESAKDHDVPFIVMPHGGPHSVYTDYFKIEAAFFAQLGFGLLMVNYRGSIGSGQESVEFLLGRIGDSDVKDVHFATCQALKQFPFLDPKKMVLMGGSHGGFLVTHLSGRFPDLFKAVVALNPVIDLPAMCAISDIPDWVAVETAVPYKRADEMDLTALEKMRKCSPITYVSSVVAPTLLLIGSKDRRVPSSQAINYYYSLKANNIKTKLLLYEDNHSLRQTPHEMDFLINSVLWFLEHTA</sequence>
<dbReference type="PANTHER" id="PTHR42776">
    <property type="entry name" value="SERINE PEPTIDASE S9 FAMILY MEMBER"/>
    <property type="match status" value="1"/>
</dbReference>
<dbReference type="Proteomes" id="UP000027135">
    <property type="component" value="Unassembled WGS sequence"/>
</dbReference>
<dbReference type="GO" id="GO:0006508">
    <property type="term" value="P:proteolysis"/>
    <property type="evidence" value="ECO:0007669"/>
    <property type="project" value="InterPro"/>
</dbReference>
<dbReference type="Gene3D" id="3.40.50.1820">
    <property type="entry name" value="alpha/beta hydrolase"/>
    <property type="match status" value="1"/>
</dbReference>
<accession>A0A067R7F4</accession>
<gene>
    <name evidence="10" type="ORF">L798_07561</name>
</gene>
<keyword evidence="7" id="KW-0378">Hydrolase</keyword>
<evidence type="ECO:0000256" key="2">
    <source>
        <dbReference type="ARBA" id="ARBA00004496"/>
    </source>
</evidence>
<evidence type="ECO:0000256" key="4">
    <source>
        <dbReference type="ARBA" id="ARBA00011881"/>
    </source>
</evidence>
<name>A0A067R7F4_ZOONE</name>
<dbReference type="OMA" id="QEIATPF"/>
<evidence type="ECO:0000313" key="11">
    <source>
        <dbReference type="Proteomes" id="UP000027135"/>
    </source>
</evidence>
<feature type="domain" description="Acylamino-acid-releasing enzyme N-terminal" evidence="9">
    <location>
        <begin position="14"/>
        <end position="437"/>
    </location>
</feature>
<feature type="domain" description="Peptidase S9 prolyl oligopeptidase catalytic" evidence="8">
    <location>
        <begin position="502"/>
        <end position="713"/>
    </location>
</feature>
<comment type="subunit">
    <text evidence="4">Homotetramer.</text>
</comment>
<dbReference type="EC" id="3.4.19.1" evidence="5"/>
<dbReference type="InterPro" id="IPR001375">
    <property type="entry name" value="Peptidase_S9_cat"/>
</dbReference>
<dbReference type="InParanoid" id="A0A067R7F4"/>
<dbReference type="GO" id="GO:0004252">
    <property type="term" value="F:serine-type endopeptidase activity"/>
    <property type="evidence" value="ECO:0007669"/>
    <property type="project" value="TreeGrafter"/>
</dbReference>
<dbReference type="SUPFAM" id="SSF82171">
    <property type="entry name" value="DPP6 N-terminal domain-like"/>
    <property type="match status" value="1"/>
</dbReference>
<keyword evidence="11" id="KW-1185">Reference proteome</keyword>
<evidence type="ECO:0000259" key="9">
    <source>
        <dbReference type="Pfam" id="PF19283"/>
    </source>
</evidence>
<dbReference type="Pfam" id="PF19283">
    <property type="entry name" value="APEH_N"/>
    <property type="match status" value="1"/>
</dbReference>
<evidence type="ECO:0000256" key="7">
    <source>
        <dbReference type="ARBA" id="ARBA00022801"/>
    </source>
</evidence>
<evidence type="ECO:0000256" key="3">
    <source>
        <dbReference type="ARBA" id="ARBA00010040"/>
    </source>
</evidence>
<reference evidence="10 11" key="1">
    <citation type="journal article" date="2014" name="Nat. Commun.">
        <title>Molecular traces of alternative social organization in a termite genome.</title>
        <authorList>
            <person name="Terrapon N."/>
            <person name="Li C."/>
            <person name="Robertson H.M."/>
            <person name="Ji L."/>
            <person name="Meng X."/>
            <person name="Booth W."/>
            <person name="Chen Z."/>
            <person name="Childers C.P."/>
            <person name="Glastad K.M."/>
            <person name="Gokhale K."/>
            <person name="Gowin J."/>
            <person name="Gronenberg W."/>
            <person name="Hermansen R.A."/>
            <person name="Hu H."/>
            <person name="Hunt B.G."/>
            <person name="Huylmans A.K."/>
            <person name="Khalil S.M."/>
            <person name="Mitchell R.D."/>
            <person name="Munoz-Torres M.C."/>
            <person name="Mustard J.A."/>
            <person name="Pan H."/>
            <person name="Reese J.T."/>
            <person name="Scharf M.E."/>
            <person name="Sun F."/>
            <person name="Vogel H."/>
            <person name="Xiao J."/>
            <person name="Yang W."/>
            <person name="Yang Z."/>
            <person name="Yang Z."/>
            <person name="Zhou J."/>
            <person name="Zhu J."/>
            <person name="Brent C.S."/>
            <person name="Elsik C.G."/>
            <person name="Goodisman M.A."/>
            <person name="Liberles D.A."/>
            <person name="Roe R.M."/>
            <person name="Vargo E.L."/>
            <person name="Vilcinskas A."/>
            <person name="Wang J."/>
            <person name="Bornberg-Bauer E."/>
            <person name="Korb J."/>
            <person name="Zhang G."/>
            <person name="Liebig J."/>
        </authorList>
    </citation>
    <scope>NUCLEOTIDE SEQUENCE [LARGE SCALE GENOMIC DNA]</scope>
    <source>
        <tissue evidence="10">Whole organism</tissue>
    </source>
</reference>
<comment type="subcellular location">
    <subcellularLocation>
        <location evidence="2">Cytoplasm</location>
    </subcellularLocation>
</comment>
<organism evidence="10 11">
    <name type="scientific">Zootermopsis nevadensis</name>
    <name type="common">Dampwood termite</name>
    <dbReference type="NCBI Taxonomy" id="136037"/>
    <lineage>
        <taxon>Eukaryota</taxon>
        <taxon>Metazoa</taxon>
        <taxon>Ecdysozoa</taxon>
        <taxon>Arthropoda</taxon>
        <taxon>Hexapoda</taxon>
        <taxon>Insecta</taxon>
        <taxon>Pterygota</taxon>
        <taxon>Neoptera</taxon>
        <taxon>Polyneoptera</taxon>
        <taxon>Dictyoptera</taxon>
        <taxon>Blattodea</taxon>
        <taxon>Blattoidea</taxon>
        <taxon>Termitoidae</taxon>
        <taxon>Termopsidae</taxon>
        <taxon>Zootermopsis</taxon>
    </lineage>
</organism>
<dbReference type="GO" id="GO:0005737">
    <property type="term" value="C:cytoplasm"/>
    <property type="evidence" value="ECO:0007669"/>
    <property type="project" value="UniProtKB-SubCell"/>
</dbReference>
<dbReference type="GO" id="GO:0008242">
    <property type="term" value="F:omega peptidase activity"/>
    <property type="evidence" value="ECO:0007669"/>
    <property type="project" value="UniProtKB-EC"/>
</dbReference>
<comment type="similarity">
    <text evidence="3">Belongs to the peptidase S9C family.</text>
</comment>
<protein>
    <recommendedName>
        <fullName evidence="5">acylaminoacyl-peptidase</fullName>
        <ecNumber evidence="5">3.4.19.1</ecNumber>
    </recommendedName>
</protein>
<dbReference type="InterPro" id="IPR045550">
    <property type="entry name" value="AARE_N"/>
</dbReference>
<dbReference type="PANTHER" id="PTHR42776:SF4">
    <property type="entry name" value="ACYLAMINO-ACID-RELEASING ENZYME"/>
    <property type="match status" value="1"/>
</dbReference>
<proteinExistence type="inferred from homology"/>